<dbReference type="EMBL" id="JANAKD010000356">
    <property type="protein sequence ID" value="KAJ3494662.1"/>
    <property type="molecule type" value="Genomic_DNA"/>
</dbReference>
<reference evidence="1" key="1">
    <citation type="submission" date="2022-07" db="EMBL/GenBank/DDBJ databases">
        <title>Genome Sequence of Lecanicillium saksenae.</title>
        <authorList>
            <person name="Buettner E."/>
        </authorList>
    </citation>
    <scope>NUCLEOTIDE SEQUENCE</scope>
    <source>
        <strain evidence="1">VT-O1</strain>
    </source>
</reference>
<dbReference type="Proteomes" id="UP001148737">
    <property type="component" value="Unassembled WGS sequence"/>
</dbReference>
<organism evidence="1 2">
    <name type="scientific">Lecanicillium saksenae</name>
    <dbReference type="NCBI Taxonomy" id="468837"/>
    <lineage>
        <taxon>Eukaryota</taxon>
        <taxon>Fungi</taxon>
        <taxon>Dikarya</taxon>
        <taxon>Ascomycota</taxon>
        <taxon>Pezizomycotina</taxon>
        <taxon>Sordariomycetes</taxon>
        <taxon>Hypocreomycetidae</taxon>
        <taxon>Hypocreales</taxon>
        <taxon>Cordycipitaceae</taxon>
        <taxon>Lecanicillium</taxon>
    </lineage>
</organism>
<name>A0ACC1QXX4_9HYPO</name>
<gene>
    <name evidence="1" type="ORF">NLG97_g3938</name>
</gene>
<sequence>MAGEDDKTNGIFSQEDHQVAYIFSPEDSAAAARPAKKRRVSKKGAKGKGPNDGSSLESLGSSLFVPLLNGTESAACVQERYRLYEESWTKVNTRIQGILRDSNSATLEQVSAFVRQAKAECFEKIPAAFIVTGTNIASQDLLFEQLSETLQLGSSRFVRLRSAEAGSLKAVLKRIIRTSTSKATDNDEEGDETGEKESDGKRYLDYDLEALYAYVQTQNCDQIFVAFQDSEGFDSSLLSDLITLLSSWRPRIPFTLLFGVATSVELLQARLLKSACRQIYGGQFDDVQTDTILESVFKGAVAASDVPLRLGAPLLRWMLDRQRDQVAGIQSFISSLKYAYMCHFFANPLSVLAHLEAGEKLIQPEHLEAIRNTPSFRKHVEIAIDSGASENLQHARCLLEDDAYLVARVYTSASEREAWMDERLRSLLMLEAAGAQHGAFSRAYVDAMGEGVAMSEHSNMVASSQAWG</sequence>
<evidence type="ECO:0000313" key="1">
    <source>
        <dbReference type="EMBL" id="KAJ3494662.1"/>
    </source>
</evidence>
<protein>
    <submittedName>
        <fullName evidence="1">Uncharacterized protein</fullName>
    </submittedName>
</protein>
<accession>A0ACC1QXX4</accession>
<comment type="caution">
    <text evidence="1">The sequence shown here is derived from an EMBL/GenBank/DDBJ whole genome shotgun (WGS) entry which is preliminary data.</text>
</comment>
<keyword evidence="2" id="KW-1185">Reference proteome</keyword>
<proteinExistence type="predicted"/>
<evidence type="ECO:0000313" key="2">
    <source>
        <dbReference type="Proteomes" id="UP001148737"/>
    </source>
</evidence>